<protein>
    <recommendedName>
        <fullName evidence="12">Oxidized purine nucleoside triphosphate hydrolase</fullName>
        <ecNumber evidence="11">3.6.1.56</ecNumber>
    </recommendedName>
    <alternativeName>
        <fullName evidence="16">2-hydroxy-dATP diphosphatase</fullName>
    </alternativeName>
    <alternativeName>
        <fullName evidence="15">7,8-dihydro-8-oxoguanine triphosphatase</fullName>
    </alternativeName>
    <alternativeName>
        <fullName evidence="14">8-oxo-dGTPase</fullName>
    </alternativeName>
    <alternativeName>
        <fullName evidence="17">Methylated purine nucleoside triphosphate hydrolase</fullName>
    </alternativeName>
    <alternativeName>
        <fullName evidence="13">Nucleoside diphosphate-linked moiety X motif 1</fullName>
    </alternativeName>
</protein>
<dbReference type="EMBL" id="MHQT01000030">
    <property type="protein sequence ID" value="OHA09212.1"/>
    <property type="molecule type" value="Genomic_DNA"/>
</dbReference>
<dbReference type="GO" id="GO:0008828">
    <property type="term" value="F:dATP diphosphatase activity"/>
    <property type="evidence" value="ECO:0007669"/>
    <property type="project" value="UniProtKB-EC"/>
</dbReference>
<evidence type="ECO:0000256" key="18">
    <source>
        <dbReference type="ARBA" id="ARBA00048002"/>
    </source>
</evidence>
<evidence type="ECO:0000256" key="4">
    <source>
        <dbReference type="ARBA" id="ARBA00022723"/>
    </source>
</evidence>
<comment type="similarity">
    <text evidence="2">Belongs to the Nudix hydrolase family.</text>
</comment>
<evidence type="ECO:0000256" key="20">
    <source>
        <dbReference type="ARBA" id="ARBA00049032"/>
    </source>
</evidence>
<dbReference type="Proteomes" id="UP000178977">
    <property type="component" value="Unassembled WGS sequence"/>
</dbReference>
<evidence type="ECO:0000256" key="12">
    <source>
        <dbReference type="ARBA" id="ARBA00026218"/>
    </source>
</evidence>
<comment type="function">
    <text evidence="21">Oxidized purine nucleoside triphosphate hydrolase which is a prominent sanitizer of the oxidized nucleotide pool. Catalyzes the hydrolysis of 2-oxo-dATP (2-hydroxy-dATP) into 2-oxo-dAMP. Also has a significant hydrolase activity toward 2-oxo-ATP, 8-oxo-dGTP and 8-oxo-dATP. Through the hydrolysis of oxidized purine nucleoside triphosphates, prevents their incorporation into DNA and the subsequent transversions A:T to C:G and G:C to T:A. Also catalyzes the hydrolysis of methylated purine nucleoside triphosphate preventing their integration into DNA. Through this antimutagenic activity protects cells from oxidative stress.</text>
</comment>
<comment type="catalytic activity">
    <reaction evidence="9">
        <text>8-oxo-dGTP + H2O = 8-oxo-dGMP + diphosphate + H(+)</text>
        <dbReference type="Rhea" id="RHEA:31575"/>
        <dbReference type="ChEBI" id="CHEBI:15377"/>
        <dbReference type="ChEBI" id="CHEBI:15378"/>
        <dbReference type="ChEBI" id="CHEBI:33019"/>
        <dbReference type="ChEBI" id="CHEBI:63224"/>
        <dbReference type="ChEBI" id="CHEBI:77896"/>
    </reaction>
    <physiologicalReaction direction="left-to-right" evidence="9">
        <dbReference type="Rhea" id="RHEA:31576"/>
    </physiologicalReaction>
</comment>
<comment type="subunit">
    <text evidence="3">Monomer.</text>
</comment>
<dbReference type="EC" id="3.6.1.56" evidence="11"/>
<sequence>MHIVCTNTFLVKEGFVLLGRKQRGVVAGFLNGFGGRVDFGEDIAAAAQREFTQETGGAEVADPVPRGVVTFTCEEGSTDSIEMHIFLATRLVGVPRDTQEMHSINWFRINETLFSWMCRGDQLWLPTVLEGGSVQGRIHYERPGDRIV</sequence>
<dbReference type="PANTHER" id="PTHR43758:SF2">
    <property type="entry name" value="OXIDIZED PURINE NUCLEOSIDE TRIPHOSPHATE HYDROLASE"/>
    <property type="match status" value="1"/>
</dbReference>
<evidence type="ECO:0000313" key="24">
    <source>
        <dbReference type="Proteomes" id="UP000178977"/>
    </source>
</evidence>
<evidence type="ECO:0000256" key="3">
    <source>
        <dbReference type="ARBA" id="ARBA00011245"/>
    </source>
</evidence>
<dbReference type="STRING" id="1802281.A3A44_01450"/>
<dbReference type="GO" id="GO:0005737">
    <property type="term" value="C:cytoplasm"/>
    <property type="evidence" value="ECO:0007669"/>
    <property type="project" value="TreeGrafter"/>
</dbReference>
<proteinExistence type="inferred from homology"/>
<evidence type="ECO:0000256" key="7">
    <source>
        <dbReference type="ARBA" id="ARBA00024448"/>
    </source>
</evidence>
<evidence type="ECO:0000256" key="2">
    <source>
        <dbReference type="ARBA" id="ARBA00005582"/>
    </source>
</evidence>
<evidence type="ECO:0000313" key="23">
    <source>
        <dbReference type="EMBL" id="OHA09212.1"/>
    </source>
</evidence>
<dbReference type="InterPro" id="IPR003563">
    <property type="entry name" value="8ODP"/>
</dbReference>
<comment type="catalytic activity">
    <reaction evidence="18">
        <text>N(6)-methyl-ATP + H2O = N(6)-methyl-AMP + diphosphate + H(+)</text>
        <dbReference type="Rhea" id="RHEA:67608"/>
        <dbReference type="ChEBI" id="CHEBI:15377"/>
        <dbReference type="ChEBI" id="CHEBI:15378"/>
        <dbReference type="ChEBI" id="CHEBI:33019"/>
        <dbReference type="ChEBI" id="CHEBI:144842"/>
        <dbReference type="ChEBI" id="CHEBI:172873"/>
    </reaction>
    <physiologicalReaction direction="left-to-right" evidence="18">
        <dbReference type="Rhea" id="RHEA:67609"/>
    </physiologicalReaction>
</comment>
<gene>
    <name evidence="23" type="ORF">A3A44_01450</name>
</gene>
<name>A0A1G2LEG7_9BACT</name>
<keyword evidence="4" id="KW-0479">Metal-binding</keyword>
<dbReference type="GO" id="GO:0042262">
    <property type="term" value="P:DNA protection"/>
    <property type="evidence" value="ECO:0007669"/>
    <property type="project" value="InterPro"/>
</dbReference>
<evidence type="ECO:0000256" key="15">
    <source>
        <dbReference type="ARBA" id="ARBA00030682"/>
    </source>
</evidence>
<dbReference type="InterPro" id="IPR000086">
    <property type="entry name" value="NUDIX_hydrolase_dom"/>
</dbReference>
<dbReference type="GO" id="GO:0008413">
    <property type="term" value="F:8-oxo-7,8-dihydroguanosine triphosphate pyrophosphatase activity"/>
    <property type="evidence" value="ECO:0007669"/>
    <property type="project" value="InterPro"/>
</dbReference>
<dbReference type="SUPFAM" id="SSF55811">
    <property type="entry name" value="Nudix"/>
    <property type="match status" value="1"/>
</dbReference>
<evidence type="ECO:0000259" key="22">
    <source>
        <dbReference type="PROSITE" id="PS51462"/>
    </source>
</evidence>
<comment type="catalytic activity">
    <reaction evidence="20">
        <text>N(6)-methyl-dATP + H2O = N(6)-methyl-dAMP + diphosphate + H(+)</text>
        <dbReference type="Rhea" id="RHEA:67604"/>
        <dbReference type="ChEBI" id="CHEBI:15377"/>
        <dbReference type="ChEBI" id="CHEBI:15378"/>
        <dbReference type="ChEBI" id="CHEBI:33019"/>
        <dbReference type="ChEBI" id="CHEBI:169976"/>
        <dbReference type="ChEBI" id="CHEBI:172872"/>
    </reaction>
    <physiologicalReaction direction="left-to-right" evidence="20">
        <dbReference type="Rhea" id="RHEA:67605"/>
    </physiologicalReaction>
</comment>
<dbReference type="PRINTS" id="PR01403">
    <property type="entry name" value="8OXTPHPHTASE"/>
</dbReference>
<evidence type="ECO:0000256" key="17">
    <source>
        <dbReference type="ARBA" id="ARBA00032071"/>
    </source>
</evidence>
<comment type="cofactor">
    <cofactor evidence="1">
        <name>Mg(2+)</name>
        <dbReference type="ChEBI" id="CHEBI:18420"/>
    </cofactor>
</comment>
<comment type="catalytic activity">
    <reaction evidence="8">
        <text>2-oxo-dATP + H2O = 2-oxo-dAMP + diphosphate + H(+)</text>
        <dbReference type="Rhea" id="RHEA:31583"/>
        <dbReference type="ChEBI" id="CHEBI:15377"/>
        <dbReference type="ChEBI" id="CHEBI:15378"/>
        <dbReference type="ChEBI" id="CHEBI:33019"/>
        <dbReference type="ChEBI" id="CHEBI:63212"/>
        <dbReference type="ChEBI" id="CHEBI:77897"/>
        <dbReference type="EC" id="3.6.1.56"/>
    </reaction>
    <physiologicalReaction direction="left-to-right" evidence="8">
        <dbReference type="Rhea" id="RHEA:31584"/>
    </physiologicalReaction>
</comment>
<evidence type="ECO:0000256" key="9">
    <source>
        <dbReference type="ARBA" id="ARBA00024486"/>
    </source>
</evidence>
<accession>A0A1G2LEG7</accession>
<evidence type="ECO:0000256" key="16">
    <source>
        <dbReference type="ARBA" id="ARBA00031927"/>
    </source>
</evidence>
<evidence type="ECO:0000256" key="8">
    <source>
        <dbReference type="ARBA" id="ARBA00024459"/>
    </source>
</evidence>
<dbReference type="AlphaFoldDB" id="A0A1G2LEG7"/>
<comment type="catalytic activity">
    <reaction evidence="7">
        <text>8-oxo-dATP + H2O = 8-oxo-dAMP + diphosphate + H(+)</text>
        <dbReference type="Rhea" id="RHEA:65396"/>
        <dbReference type="ChEBI" id="CHEBI:15377"/>
        <dbReference type="ChEBI" id="CHEBI:15378"/>
        <dbReference type="ChEBI" id="CHEBI:33019"/>
        <dbReference type="ChEBI" id="CHEBI:71361"/>
        <dbReference type="ChEBI" id="CHEBI:172871"/>
    </reaction>
    <physiologicalReaction direction="left-to-right" evidence="7">
        <dbReference type="Rhea" id="RHEA:65397"/>
    </physiologicalReaction>
</comment>
<feature type="domain" description="Nudix hydrolase" evidence="22">
    <location>
        <begin position="1"/>
        <end position="130"/>
    </location>
</feature>
<evidence type="ECO:0000256" key="19">
    <source>
        <dbReference type="ARBA" id="ARBA00048894"/>
    </source>
</evidence>
<comment type="caution">
    <text evidence="23">The sequence shown here is derived from an EMBL/GenBank/DDBJ whole genome shotgun (WGS) entry which is preliminary data.</text>
</comment>
<evidence type="ECO:0000256" key="21">
    <source>
        <dbReference type="ARBA" id="ARBA00053094"/>
    </source>
</evidence>
<evidence type="ECO:0000256" key="13">
    <source>
        <dbReference type="ARBA" id="ARBA00029673"/>
    </source>
</evidence>
<comment type="catalytic activity">
    <reaction evidence="19">
        <text>O(6)-methyl-dGTP + H2O = O(6)-methyl-dGMP + diphosphate + H(+)</text>
        <dbReference type="Rhea" id="RHEA:67600"/>
        <dbReference type="ChEBI" id="CHEBI:15377"/>
        <dbReference type="ChEBI" id="CHEBI:15378"/>
        <dbReference type="ChEBI" id="CHEBI:33019"/>
        <dbReference type="ChEBI" id="CHEBI:169974"/>
        <dbReference type="ChEBI" id="CHEBI:169975"/>
    </reaction>
    <physiologicalReaction direction="left-to-right" evidence="19">
        <dbReference type="Rhea" id="RHEA:67601"/>
    </physiologicalReaction>
</comment>
<keyword evidence="5" id="KW-0378">Hydrolase</keyword>
<organism evidence="23 24">
    <name type="scientific">Candidatus Sungbacteria bacterium RIFCSPLOWO2_01_FULL_60_25</name>
    <dbReference type="NCBI Taxonomy" id="1802281"/>
    <lineage>
        <taxon>Bacteria</taxon>
        <taxon>Candidatus Sungiibacteriota</taxon>
    </lineage>
</organism>
<evidence type="ECO:0000256" key="10">
    <source>
        <dbReference type="ARBA" id="ARBA00024596"/>
    </source>
</evidence>
<keyword evidence="6" id="KW-0460">Magnesium</keyword>
<evidence type="ECO:0000256" key="14">
    <source>
        <dbReference type="ARBA" id="ARBA00030634"/>
    </source>
</evidence>
<dbReference type="Gene3D" id="3.90.79.10">
    <property type="entry name" value="Nucleoside Triphosphate Pyrophosphohydrolase"/>
    <property type="match status" value="1"/>
</dbReference>
<evidence type="ECO:0000256" key="1">
    <source>
        <dbReference type="ARBA" id="ARBA00001946"/>
    </source>
</evidence>
<dbReference type="GO" id="GO:0046872">
    <property type="term" value="F:metal ion binding"/>
    <property type="evidence" value="ECO:0007669"/>
    <property type="project" value="UniProtKB-KW"/>
</dbReference>
<dbReference type="Pfam" id="PF00293">
    <property type="entry name" value="NUDIX"/>
    <property type="match status" value="1"/>
</dbReference>
<dbReference type="PANTHER" id="PTHR43758">
    <property type="entry name" value="7,8-DIHYDRO-8-OXOGUANINE TRIPHOSPHATASE"/>
    <property type="match status" value="1"/>
</dbReference>
<comment type="catalytic activity">
    <reaction evidence="10">
        <text>2-oxo-ATP + H2O = 2-oxo-AMP + diphosphate + H(+)</text>
        <dbReference type="Rhea" id="RHEA:67392"/>
        <dbReference type="ChEBI" id="CHEBI:15377"/>
        <dbReference type="ChEBI" id="CHEBI:15378"/>
        <dbReference type="ChEBI" id="CHEBI:33019"/>
        <dbReference type="ChEBI" id="CHEBI:71395"/>
        <dbReference type="ChEBI" id="CHEBI:172878"/>
    </reaction>
    <physiologicalReaction direction="left-to-right" evidence="10">
        <dbReference type="Rhea" id="RHEA:67393"/>
    </physiologicalReaction>
</comment>
<evidence type="ECO:0000256" key="6">
    <source>
        <dbReference type="ARBA" id="ARBA00022842"/>
    </source>
</evidence>
<evidence type="ECO:0000256" key="5">
    <source>
        <dbReference type="ARBA" id="ARBA00022801"/>
    </source>
</evidence>
<dbReference type="PROSITE" id="PS51462">
    <property type="entry name" value="NUDIX"/>
    <property type="match status" value="1"/>
</dbReference>
<dbReference type="InterPro" id="IPR015797">
    <property type="entry name" value="NUDIX_hydrolase-like_dom_sf"/>
</dbReference>
<evidence type="ECO:0000256" key="11">
    <source>
        <dbReference type="ARBA" id="ARBA00026103"/>
    </source>
</evidence>
<reference evidence="23 24" key="1">
    <citation type="journal article" date="2016" name="Nat. Commun.">
        <title>Thousands of microbial genomes shed light on interconnected biogeochemical processes in an aquifer system.</title>
        <authorList>
            <person name="Anantharaman K."/>
            <person name="Brown C.T."/>
            <person name="Hug L.A."/>
            <person name="Sharon I."/>
            <person name="Castelle C.J."/>
            <person name="Probst A.J."/>
            <person name="Thomas B.C."/>
            <person name="Singh A."/>
            <person name="Wilkins M.J."/>
            <person name="Karaoz U."/>
            <person name="Brodie E.L."/>
            <person name="Williams K.H."/>
            <person name="Hubbard S.S."/>
            <person name="Banfield J.F."/>
        </authorList>
    </citation>
    <scope>NUCLEOTIDE SEQUENCE [LARGE SCALE GENOMIC DNA]</scope>
</reference>